<evidence type="ECO:0000256" key="6">
    <source>
        <dbReference type="ARBA" id="ARBA00022692"/>
    </source>
</evidence>
<keyword evidence="4" id="KW-0997">Cell inner membrane</keyword>
<evidence type="ECO:0000256" key="8">
    <source>
        <dbReference type="ARBA" id="ARBA00022989"/>
    </source>
</evidence>
<protein>
    <recommendedName>
        <fullName evidence="12">EamA domain-containing protein</fullName>
    </recommendedName>
</protein>
<feature type="transmembrane region" description="Helical" evidence="11">
    <location>
        <begin position="184"/>
        <end position="202"/>
    </location>
</feature>
<dbReference type="EMBL" id="UINC01085656">
    <property type="protein sequence ID" value="SVC33418.1"/>
    <property type="molecule type" value="Genomic_DNA"/>
</dbReference>
<comment type="subcellular location">
    <subcellularLocation>
        <location evidence="1">Cell membrane</location>
        <topology evidence="1">Multi-pass membrane protein</topology>
    </subcellularLocation>
</comment>
<dbReference type="GO" id="GO:0022857">
    <property type="term" value="F:transmembrane transporter activity"/>
    <property type="evidence" value="ECO:0007669"/>
    <property type="project" value="InterPro"/>
</dbReference>
<evidence type="ECO:0000256" key="9">
    <source>
        <dbReference type="ARBA" id="ARBA00023098"/>
    </source>
</evidence>
<evidence type="ECO:0000256" key="4">
    <source>
        <dbReference type="ARBA" id="ARBA00022519"/>
    </source>
</evidence>
<sequence length="211" mass="22771">MTGVALALILISALMHASWNLFLKRSGHPEIFTWCMSATTSIIMLPVGAFILVIQPIQGPGLWFLLGTIVLHVAYFTTLARAYSASDLSLVYPISRGLGSAIVPVIGILILGETVAIYAAIGIGLVIAGISTIHIPSISNQTKLSSFNNLLRSRGSIYAILTGLIIAAYSTWDKVGITYVHPLLYMYSISVGVTLMLAPYQIRTYGIRAMR</sequence>
<keyword evidence="6 11" id="KW-0812">Transmembrane</keyword>
<evidence type="ECO:0000259" key="12">
    <source>
        <dbReference type="Pfam" id="PF00892"/>
    </source>
</evidence>
<accession>A0A382L946</accession>
<keyword evidence="10 11" id="KW-0472">Membrane</keyword>
<dbReference type="GO" id="GO:0005886">
    <property type="term" value="C:plasma membrane"/>
    <property type="evidence" value="ECO:0007669"/>
    <property type="project" value="UniProtKB-SubCell"/>
</dbReference>
<dbReference type="Gene3D" id="1.10.3730.20">
    <property type="match status" value="1"/>
</dbReference>
<evidence type="ECO:0000256" key="11">
    <source>
        <dbReference type="SAM" id="Phobius"/>
    </source>
</evidence>
<evidence type="ECO:0000256" key="1">
    <source>
        <dbReference type="ARBA" id="ARBA00004651"/>
    </source>
</evidence>
<keyword evidence="8 11" id="KW-1133">Transmembrane helix</keyword>
<feature type="domain" description="EamA" evidence="12">
    <location>
        <begin position="6"/>
        <end position="132"/>
    </location>
</feature>
<name>A0A382L946_9ZZZZ</name>
<gene>
    <name evidence="13" type="ORF">METZ01_LOCUS286272</name>
</gene>
<evidence type="ECO:0000256" key="5">
    <source>
        <dbReference type="ARBA" id="ARBA00022556"/>
    </source>
</evidence>
<feature type="transmembrane region" description="Helical" evidence="11">
    <location>
        <begin position="31"/>
        <end position="54"/>
    </location>
</feature>
<dbReference type="InterPro" id="IPR000390">
    <property type="entry name" value="Small_drug/metabolite_transptr"/>
</dbReference>
<evidence type="ECO:0000313" key="13">
    <source>
        <dbReference type="EMBL" id="SVC33418.1"/>
    </source>
</evidence>
<dbReference type="AlphaFoldDB" id="A0A382L946"/>
<dbReference type="GO" id="GO:0009103">
    <property type="term" value="P:lipopolysaccharide biosynthetic process"/>
    <property type="evidence" value="ECO:0007669"/>
    <property type="project" value="UniProtKB-KW"/>
</dbReference>
<keyword evidence="9" id="KW-0443">Lipid metabolism</keyword>
<feature type="transmembrane region" description="Helical" evidence="11">
    <location>
        <begin position="61"/>
        <end position="82"/>
    </location>
</feature>
<organism evidence="13">
    <name type="scientific">marine metagenome</name>
    <dbReference type="NCBI Taxonomy" id="408172"/>
    <lineage>
        <taxon>unclassified sequences</taxon>
        <taxon>metagenomes</taxon>
        <taxon>ecological metagenomes</taxon>
    </lineage>
</organism>
<keyword evidence="7" id="KW-0448">Lipopolysaccharide biosynthesis</keyword>
<evidence type="ECO:0000256" key="3">
    <source>
        <dbReference type="ARBA" id="ARBA00022516"/>
    </source>
</evidence>
<feature type="non-terminal residue" evidence="13">
    <location>
        <position position="211"/>
    </location>
</feature>
<proteinExistence type="predicted"/>
<feature type="transmembrane region" description="Helical" evidence="11">
    <location>
        <begin position="155"/>
        <end position="172"/>
    </location>
</feature>
<evidence type="ECO:0000256" key="2">
    <source>
        <dbReference type="ARBA" id="ARBA00022475"/>
    </source>
</evidence>
<dbReference type="SUPFAM" id="SSF103481">
    <property type="entry name" value="Multidrug resistance efflux transporter EmrE"/>
    <property type="match status" value="1"/>
</dbReference>
<dbReference type="PANTHER" id="PTHR30561">
    <property type="entry name" value="SMR FAMILY PROTON-DEPENDENT DRUG EFFLUX TRANSPORTER SUGE"/>
    <property type="match status" value="1"/>
</dbReference>
<feature type="transmembrane region" description="Helical" evidence="11">
    <location>
        <begin position="102"/>
        <end position="135"/>
    </location>
</feature>
<reference evidence="13" key="1">
    <citation type="submission" date="2018-05" db="EMBL/GenBank/DDBJ databases">
        <authorList>
            <person name="Lanie J.A."/>
            <person name="Ng W.-L."/>
            <person name="Kazmierczak K.M."/>
            <person name="Andrzejewski T.M."/>
            <person name="Davidsen T.M."/>
            <person name="Wayne K.J."/>
            <person name="Tettelin H."/>
            <person name="Glass J.I."/>
            <person name="Rusch D."/>
            <person name="Podicherti R."/>
            <person name="Tsui H.-C.T."/>
            <person name="Winkler M.E."/>
        </authorList>
    </citation>
    <scope>NUCLEOTIDE SEQUENCE</scope>
</reference>
<dbReference type="Pfam" id="PF00892">
    <property type="entry name" value="EamA"/>
    <property type="match status" value="1"/>
</dbReference>
<dbReference type="PANTHER" id="PTHR30561:SF9">
    <property type="entry name" value="4-AMINO-4-DEOXY-L-ARABINOSE-PHOSPHOUNDECAPRENOL FLIPPASE SUBUNIT ARNF-RELATED"/>
    <property type="match status" value="1"/>
</dbReference>
<dbReference type="InterPro" id="IPR000620">
    <property type="entry name" value="EamA_dom"/>
</dbReference>
<dbReference type="InterPro" id="IPR037185">
    <property type="entry name" value="EmrE-like"/>
</dbReference>
<keyword evidence="5" id="KW-0441">Lipid A biosynthesis</keyword>
<keyword evidence="3" id="KW-0444">Lipid biosynthesis</keyword>
<keyword evidence="2" id="KW-1003">Cell membrane</keyword>
<evidence type="ECO:0000256" key="7">
    <source>
        <dbReference type="ARBA" id="ARBA00022985"/>
    </source>
</evidence>
<evidence type="ECO:0000256" key="10">
    <source>
        <dbReference type="ARBA" id="ARBA00023136"/>
    </source>
</evidence>